<dbReference type="Gene3D" id="3.40.50.10190">
    <property type="entry name" value="BRCT domain"/>
    <property type="match status" value="1"/>
</dbReference>
<keyword evidence="4" id="KW-0234">DNA repair</keyword>
<evidence type="ECO:0000256" key="1">
    <source>
        <dbReference type="ARBA" id="ARBA00004123"/>
    </source>
</evidence>
<evidence type="ECO:0000256" key="6">
    <source>
        <dbReference type="SAM" id="MobiDB-lite"/>
    </source>
</evidence>
<dbReference type="SMART" id="SM00292">
    <property type="entry name" value="BRCT"/>
    <property type="match status" value="1"/>
</dbReference>
<comment type="subcellular location">
    <subcellularLocation>
        <location evidence="1">Nucleus</location>
    </subcellularLocation>
</comment>
<evidence type="ECO:0000313" key="8">
    <source>
        <dbReference type="EMBL" id="CAK7356639.1"/>
    </source>
</evidence>
<reference evidence="8 9" key="1">
    <citation type="submission" date="2024-01" db="EMBL/GenBank/DDBJ databases">
        <authorList>
            <person name="Waweru B."/>
        </authorList>
    </citation>
    <scope>NUCLEOTIDE SEQUENCE [LARGE SCALE GENOMIC DNA]</scope>
</reference>
<keyword evidence="5" id="KW-0539">Nucleus</keyword>
<gene>
    <name evidence="8" type="ORF">DCAF_LOCUS26912</name>
</gene>
<organism evidence="8 9">
    <name type="scientific">Dovyalis caffra</name>
    <dbReference type="NCBI Taxonomy" id="77055"/>
    <lineage>
        <taxon>Eukaryota</taxon>
        <taxon>Viridiplantae</taxon>
        <taxon>Streptophyta</taxon>
        <taxon>Embryophyta</taxon>
        <taxon>Tracheophyta</taxon>
        <taxon>Spermatophyta</taxon>
        <taxon>Magnoliopsida</taxon>
        <taxon>eudicotyledons</taxon>
        <taxon>Gunneridae</taxon>
        <taxon>Pentapetalae</taxon>
        <taxon>rosids</taxon>
        <taxon>fabids</taxon>
        <taxon>Malpighiales</taxon>
        <taxon>Salicaceae</taxon>
        <taxon>Flacourtieae</taxon>
        <taxon>Dovyalis</taxon>
    </lineage>
</organism>
<evidence type="ECO:0000256" key="2">
    <source>
        <dbReference type="ARBA" id="ARBA00022737"/>
    </source>
</evidence>
<dbReference type="PROSITE" id="PS50172">
    <property type="entry name" value="BRCT"/>
    <property type="match status" value="1"/>
</dbReference>
<feature type="compositionally biased region" description="Basic and acidic residues" evidence="6">
    <location>
        <begin position="25"/>
        <end position="35"/>
    </location>
</feature>
<feature type="region of interest" description="Disordered" evidence="6">
    <location>
        <begin position="1"/>
        <end position="35"/>
    </location>
</feature>
<protein>
    <recommendedName>
        <fullName evidence="7">BRCT domain-containing protein</fullName>
    </recommendedName>
</protein>
<evidence type="ECO:0000259" key="7">
    <source>
        <dbReference type="PROSITE" id="PS50172"/>
    </source>
</evidence>
<dbReference type="InterPro" id="IPR036420">
    <property type="entry name" value="BRCT_dom_sf"/>
</dbReference>
<dbReference type="GO" id="GO:0006303">
    <property type="term" value="P:double-strand break repair via nonhomologous end joining"/>
    <property type="evidence" value="ECO:0007669"/>
    <property type="project" value="InterPro"/>
</dbReference>
<feature type="compositionally biased region" description="Polar residues" evidence="6">
    <location>
        <begin position="345"/>
        <end position="354"/>
    </location>
</feature>
<dbReference type="EMBL" id="CAWUPB010001197">
    <property type="protein sequence ID" value="CAK7356639.1"/>
    <property type="molecule type" value="Genomic_DNA"/>
</dbReference>
<dbReference type="CDD" id="cd17725">
    <property type="entry name" value="BRCT_XRCC1_rpt1"/>
    <property type="match status" value="1"/>
</dbReference>
<feature type="compositionally biased region" description="Polar residues" evidence="6">
    <location>
        <begin position="168"/>
        <end position="178"/>
    </location>
</feature>
<dbReference type="GO" id="GO:0006284">
    <property type="term" value="P:base-excision repair"/>
    <property type="evidence" value="ECO:0007669"/>
    <property type="project" value="InterPro"/>
</dbReference>
<dbReference type="GO" id="GO:0000012">
    <property type="term" value="P:single strand break repair"/>
    <property type="evidence" value="ECO:0007669"/>
    <property type="project" value="InterPro"/>
</dbReference>
<sequence>MSDSKISGEGGSAKKRNLPSWMSSKDNENKSAEKDESKLLEGVVFVLSGFVNPERATLRSQALEMGAEYRPDWTPDCTLLVCAYSNTPKFRQVEADCGTIVKKEWILECYSQKKLVEIDSYLLHAGKPWRKSNISHEIGSEIASNADAKASPPRKSQKQVKGGLHSKPTASTSYKGRASNPTKEFFFPSKVKDWVIDDLNRTISWLESQEEKPEASEIKQIAAEGILICLQDAIDFLEQNQSLLPTVDLVILNFHSGAEGGGQVICPALHIRTDVRKIIEQWNVVPHAVEEIVKLVDAGNSSASLSKEDLCRQAKACKEMYGEELSSIVDSKSKEQSSKADESGRNGNCRTNAVTGDAAECDSDETIEMTEEEIDTAYNTVASKFLHDK</sequence>
<keyword evidence="9" id="KW-1185">Reference proteome</keyword>
<dbReference type="AlphaFoldDB" id="A0AAV1SVL5"/>
<dbReference type="SUPFAM" id="SSF52113">
    <property type="entry name" value="BRCT domain"/>
    <property type="match status" value="1"/>
</dbReference>
<keyword evidence="2" id="KW-0677">Repeat</keyword>
<accession>A0AAV1SVL5</accession>
<proteinExistence type="predicted"/>
<dbReference type="GO" id="GO:0003684">
    <property type="term" value="F:damaged DNA binding"/>
    <property type="evidence" value="ECO:0007669"/>
    <property type="project" value="InterPro"/>
</dbReference>
<dbReference type="InterPro" id="IPR001357">
    <property type="entry name" value="BRCT_dom"/>
</dbReference>
<evidence type="ECO:0000256" key="5">
    <source>
        <dbReference type="ARBA" id="ARBA00023242"/>
    </source>
</evidence>
<dbReference type="InterPro" id="IPR045080">
    <property type="entry name" value="BRCT_XRCC1_rpt1"/>
</dbReference>
<feature type="region of interest" description="Disordered" evidence="6">
    <location>
        <begin position="328"/>
        <end position="368"/>
    </location>
</feature>
<evidence type="ECO:0000313" key="9">
    <source>
        <dbReference type="Proteomes" id="UP001314170"/>
    </source>
</evidence>
<feature type="region of interest" description="Disordered" evidence="6">
    <location>
        <begin position="143"/>
        <end position="178"/>
    </location>
</feature>
<dbReference type="Proteomes" id="UP001314170">
    <property type="component" value="Unassembled WGS sequence"/>
</dbReference>
<dbReference type="PANTHER" id="PTHR11370">
    <property type="entry name" value="DNA-REPAIR PROTEIN XRCC1"/>
    <property type="match status" value="1"/>
</dbReference>
<name>A0AAV1SVL5_9ROSI</name>
<feature type="compositionally biased region" description="Basic and acidic residues" evidence="6">
    <location>
        <begin position="331"/>
        <end position="344"/>
    </location>
</feature>
<keyword evidence="3" id="KW-0227">DNA damage</keyword>
<feature type="compositionally biased region" description="Acidic residues" evidence="6">
    <location>
        <begin position="359"/>
        <end position="368"/>
    </location>
</feature>
<dbReference type="FunFam" id="3.40.50.10190:FF:000008">
    <property type="entry name" value="X-ray repair cross complementing 1"/>
    <property type="match status" value="1"/>
</dbReference>
<comment type="caution">
    <text evidence="8">The sequence shown here is derived from an EMBL/GenBank/DDBJ whole genome shotgun (WGS) entry which is preliminary data.</text>
</comment>
<feature type="domain" description="BRCT" evidence="7">
    <location>
        <begin position="35"/>
        <end position="123"/>
    </location>
</feature>
<dbReference type="GO" id="GO:0005634">
    <property type="term" value="C:nucleus"/>
    <property type="evidence" value="ECO:0007669"/>
    <property type="project" value="UniProtKB-SubCell"/>
</dbReference>
<dbReference type="Pfam" id="PF00533">
    <property type="entry name" value="BRCT"/>
    <property type="match status" value="1"/>
</dbReference>
<dbReference type="PANTHER" id="PTHR11370:SF5">
    <property type="entry name" value="DNA REPAIR PROTEIN XRCC1"/>
    <property type="match status" value="1"/>
</dbReference>
<evidence type="ECO:0000256" key="4">
    <source>
        <dbReference type="ARBA" id="ARBA00023204"/>
    </source>
</evidence>
<evidence type="ECO:0000256" key="3">
    <source>
        <dbReference type="ARBA" id="ARBA00022763"/>
    </source>
</evidence>